<sequence>MIDLELFRKNPQIFESEIKKRGLKINTGIGLKLDKVKRDLIFKIDRLRSEKNLASKIISGLKGEEKNKKIDQMKKINDDLKKMGADLAEVEDKFIIHFSTYPNLSHSTTPVGKDESGNVVQSYYGKKPELDFKPKSHVDLGVNLDILDEKRAAKISGSRFVFLKNEAVLLEFALIQY</sequence>
<evidence type="ECO:0000313" key="9">
    <source>
        <dbReference type="EMBL" id="GAH68360.1"/>
    </source>
</evidence>
<evidence type="ECO:0000256" key="3">
    <source>
        <dbReference type="ARBA" id="ARBA00022490"/>
    </source>
</evidence>
<dbReference type="InterPro" id="IPR015866">
    <property type="entry name" value="Ser-tRNA-synth_1_N"/>
</dbReference>
<dbReference type="AlphaFoldDB" id="X1IGG5"/>
<comment type="catalytic activity">
    <reaction evidence="6">
        <text>tRNA(Sec) + L-serine + ATP = L-seryl-tRNA(Sec) + AMP + diphosphate + H(+)</text>
        <dbReference type="Rhea" id="RHEA:42580"/>
        <dbReference type="Rhea" id="RHEA-COMP:9742"/>
        <dbReference type="Rhea" id="RHEA-COMP:10128"/>
        <dbReference type="ChEBI" id="CHEBI:15378"/>
        <dbReference type="ChEBI" id="CHEBI:30616"/>
        <dbReference type="ChEBI" id="CHEBI:33019"/>
        <dbReference type="ChEBI" id="CHEBI:33384"/>
        <dbReference type="ChEBI" id="CHEBI:78442"/>
        <dbReference type="ChEBI" id="CHEBI:78533"/>
        <dbReference type="ChEBI" id="CHEBI:456215"/>
        <dbReference type="EC" id="6.1.1.11"/>
    </reaction>
</comment>
<dbReference type="InterPro" id="IPR045864">
    <property type="entry name" value="aa-tRNA-synth_II/BPL/LPL"/>
</dbReference>
<dbReference type="Pfam" id="PF02403">
    <property type="entry name" value="Seryl_tRNA_N"/>
    <property type="match status" value="1"/>
</dbReference>
<dbReference type="SUPFAM" id="SSF55681">
    <property type="entry name" value="Class II aaRS and biotin synthetases"/>
    <property type="match status" value="1"/>
</dbReference>
<comment type="similarity">
    <text evidence="2">Belongs to the class-II aminoacyl-tRNA synthetase family. Type-1 seryl-tRNA synthetase subfamily.</text>
</comment>
<dbReference type="Gene3D" id="3.30.930.10">
    <property type="entry name" value="Bira Bifunctional Protein, Domain 2"/>
    <property type="match status" value="1"/>
</dbReference>
<dbReference type="EMBL" id="BARU01029562">
    <property type="protein sequence ID" value="GAH68360.1"/>
    <property type="molecule type" value="Genomic_DNA"/>
</dbReference>
<protein>
    <recommendedName>
        <fullName evidence="5">Seryl-tRNA(Ser/Sec) synthetase</fullName>
    </recommendedName>
</protein>
<comment type="caution">
    <text evidence="9">The sequence shown here is derived from an EMBL/GenBank/DDBJ whole genome shotgun (WGS) entry which is preliminary data.</text>
</comment>
<feature type="domain" description="Serine-tRNA synthetase type1 N-terminal" evidence="8">
    <location>
        <begin position="1"/>
        <end position="104"/>
    </location>
</feature>
<reference evidence="9" key="1">
    <citation type="journal article" date="2014" name="Front. Microbiol.">
        <title>High frequency of phylogenetically diverse reductive dehalogenase-homologous genes in deep subseafloor sedimentary metagenomes.</title>
        <authorList>
            <person name="Kawai M."/>
            <person name="Futagami T."/>
            <person name="Toyoda A."/>
            <person name="Takaki Y."/>
            <person name="Nishi S."/>
            <person name="Hori S."/>
            <person name="Arai W."/>
            <person name="Tsubouchi T."/>
            <person name="Morono Y."/>
            <person name="Uchiyama I."/>
            <person name="Ito T."/>
            <person name="Fujiyama A."/>
            <person name="Inagaki F."/>
            <person name="Takami H."/>
        </authorList>
    </citation>
    <scope>NUCLEOTIDE SEQUENCE</scope>
    <source>
        <strain evidence="9">Expedition CK06-06</strain>
    </source>
</reference>
<feature type="non-terminal residue" evidence="9">
    <location>
        <position position="177"/>
    </location>
</feature>
<dbReference type="GO" id="GO:0006412">
    <property type="term" value="P:translation"/>
    <property type="evidence" value="ECO:0007669"/>
    <property type="project" value="UniProtKB-KW"/>
</dbReference>
<evidence type="ECO:0000256" key="6">
    <source>
        <dbReference type="ARBA" id="ARBA00047929"/>
    </source>
</evidence>
<evidence type="ECO:0000256" key="7">
    <source>
        <dbReference type="ARBA" id="ARBA00048823"/>
    </source>
</evidence>
<dbReference type="GO" id="GO:0000166">
    <property type="term" value="F:nucleotide binding"/>
    <property type="evidence" value="ECO:0007669"/>
    <property type="project" value="InterPro"/>
</dbReference>
<keyword evidence="4" id="KW-0648">Protein biosynthesis</keyword>
<evidence type="ECO:0000256" key="1">
    <source>
        <dbReference type="ARBA" id="ARBA00005045"/>
    </source>
</evidence>
<keyword evidence="3" id="KW-0963">Cytoplasm</keyword>
<proteinExistence type="inferred from homology"/>
<dbReference type="SUPFAM" id="SSF46589">
    <property type="entry name" value="tRNA-binding arm"/>
    <property type="match status" value="1"/>
</dbReference>
<dbReference type="PANTHER" id="PTHR43697:SF1">
    <property type="entry name" value="SERINE--TRNA LIGASE"/>
    <property type="match status" value="1"/>
</dbReference>
<organism evidence="9">
    <name type="scientific">marine sediment metagenome</name>
    <dbReference type="NCBI Taxonomy" id="412755"/>
    <lineage>
        <taxon>unclassified sequences</taxon>
        <taxon>metagenomes</taxon>
        <taxon>ecological metagenomes</taxon>
    </lineage>
</organism>
<name>X1IGG5_9ZZZZ</name>
<dbReference type="InterPro" id="IPR042103">
    <property type="entry name" value="SerRS_1_N_sf"/>
</dbReference>
<evidence type="ECO:0000256" key="2">
    <source>
        <dbReference type="ARBA" id="ARBA00010728"/>
    </source>
</evidence>
<gene>
    <name evidence="9" type="ORF">S03H2_47008</name>
</gene>
<evidence type="ECO:0000259" key="8">
    <source>
        <dbReference type="Pfam" id="PF02403"/>
    </source>
</evidence>
<evidence type="ECO:0000256" key="5">
    <source>
        <dbReference type="ARBA" id="ARBA00033352"/>
    </source>
</evidence>
<dbReference type="InterPro" id="IPR010978">
    <property type="entry name" value="tRNA-bd_arm"/>
</dbReference>
<dbReference type="PANTHER" id="PTHR43697">
    <property type="entry name" value="SERYL-TRNA SYNTHETASE"/>
    <property type="match status" value="1"/>
</dbReference>
<evidence type="ECO:0000256" key="4">
    <source>
        <dbReference type="ARBA" id="ARBA00022917"/>
    </source>
</evidence>
<accession>X1IGG5</accession>
<comment type="catalytic activity">
    <reaction evidence="7">
        <text>tRNA(Ser) + L-serine + ATP = L-seryl-tRNA(Ser) + AMP + diphosphate + H(+)</text>
        <dbReference type="Rhea" id="RHEA:12292"/>
        <dbReference type="Rhea" id="RHEA-COMP:9669"/>
        <dbReference type="Rhea" id="RHEA-COMP:9703"/>
        <dbReference type="ChEBI" id="CHEBI:15378"/>
        <dbReference type="ChEBI" id="CHEBI:30616"/>
        <dbReference type="ChEBI" id="CHEBI:33019"/>
        <dbReference type="ChEBI" id="CHEBI:33384"/>
        <dbReference type="ChEBI" id="CHEBI:78442"/>
        <dbReference type="ChEBI" id="CHEBI:78533"/>
        <dbReference type="ChEBI" id="CHEBI:456215"/>
        <dbReference type="EC" id="6.1.1.11"/>
    </reaction>
</comment>
<dbReference type="GO" id="GO:0004828">
    <property type="term" value="F:serine-tRNA ligase activity"/>
    <property type="evidence" value="ECO:0007669"/>
    <property type="project" value="UniProtKB-EC"/>
</dbReference>
<comment type="pathway">
    <text evidence="1">Aminoacyl-tRNA biosynthesis; selenocysteinyl-tRNA(Sec) biosynthesis; L-seryl-tRNA(Sec) from L-serine and tRNA(Sec): step 1/1.</text>
</comment>
<dbReference type="Gene3D" id="1.10.287.40">
    <property type="entry name" value="Serine-tRNA synthetase, tRNA binding domain"/>
    <property type="match status" value="1"/>
</dbReference>